<dbReference type="PRINTS" id="PR00344">
    <property type="entry name" value="BCTRLSENSOR"/>
</dbReference>
<keyword evidence="6 13" id="KW-0812">Transmembrane</keyword>
<dbReference type="Proteomes" id="UP000249890">
    <property type="component" value="Chromosome"/>
</dbReference>
<proteinExistence type="predicted"/>
<dbReference type="SUPFAM" id="SSF55874">
    <property type="entry name" value="ATPase domain of HSP90 chaperone/DNA topoisomerase II/histidine kinase"/>
    <property type="match status" value="1"/>
</dbReference>
<dbReference type="InterPro" id="IPR036097">
    <property type="entry name" value="HisK_dim/P_sf"/>
</dbReference>
<keyword evidence="7" id="KW-0547">Nucleotide-binding</keyword>
<keyword evidence="11" id="KW-0902">Two-component regulatory system</keyword>
<accession>A0A2Z2K6S7</accession>
<dbReference type="InterPro" id="IPR036890">
    <property type="entry name" value="HATPase_C_sf"/>
</dbReference>
<keyword evidence="12 13" id="KW-0472">Membrane</keyword>
<keyword evidence="16" id="KW-1185">Reference proteome</keyword>
<evidence type="ECO:0000256" key="6">
    <source>
        <dbReference type="ARBA" id="ARBA00022692"/>
    </source>
</evidence>
<evidence type="ECO:0000256" key="8">
    <source>
        <dbReference type="ARBA" id="ARBA00022777"/>
    </source>
</evidence>
<keyword evidence="10 13" id="KW-1133">Transmembrane helix</keyword>
<feature type="domain" description="Histidine kinase" evidence="14">
    <location>
        <begin position="120"/>
        <end position="338"/>
    </location>
</feature>
<evidence type="ECO:0000256" key="7">
    <source>
        <dbReference type="ARBA" id="ARBA00022741"/>
    </source>
</evidence>
<dbReference type="AlphaFoldDB" id="A0A2Z2K6S7"/>
<evidence type="ECO:0000256" key="10">
    <source>
        <dbReference type="ARBA" id="ARBA00022989"/>
    </source>
</evidence>
<evidence type="ECO:0000313" key="16">
    <source>
        <dbReference type="Proteomes" id="UP000249890"/>
    </source>
</evidence>
<dbReference type="EC" id="2.7.13.3" evidence="3"/>
<dbReference type="CDD" id="cd00082">
    <property type="entry name" value="HisKA"/>
    <property type="match status" value="1"/>
</dbReference>
<dbReference type="InterPro" id="IPR004358">
    <property type="entry name" value="Sig_transdc_His_kin-like_C"/>
</dbReference>
<evidence type="ECO:0000259" key="14">
    <source>
        <dbReference type="PROSITE" id="PS50109"/>
    </source>
</evidence>
<gene>
    <name evidence="15" type="ORF">B9T62_07285</name>
</gene>
<protein>
    <recommendedName>
        <fullName evidence="3">histidine kinase</fullName>
        <ecNumber evidence="3">2.7.13.3</ecNumber>
    </recommendedName>
</protein>
<dbReference type="KEGG" id="pdh:B9T62_07285"/>
<evidence type="ECO:0000256" key="11">
    <source>
        <dbReference type="ARBA" id="ARBA00023012"/>
    </source>
</evidence>
<feature type="transmembrane region" description="Helical" evidence="13">
    <location>
        <begin position="32"/>
        <end position="53"/>
    </location>
</feature>
<evidence type="ECO:0000256" key="13">
    <source>
        <dbReference type="SAM" id="Phobius"/>
    </source>
</evidence>
<evidence type="ECO:0000256" key="12">
    <source>
        <dbReference type="ARBA" id="ARBA00023136"/>
    </source>
</evidence>
<sequence>MNLSRTLSLLIVQVALIALYAGLMITGNASPLAGYVLLSMLAALGCLLIMNTLRTRSNLKQLKAGLARAAEGPIKLRFFATEDRLWNEIIYDINELLRRLERMEQEAVRSQASRKSLLSAISHDIRTPLTSIIGYIDAMKDEVFASVQDKQAYLEILAAKSNALKLLVEDLFTLAKLDADEMPQQPELLDYAELAREALIELLPELRRRGLELTVQLPEEPCLIRADQLSLLRVLRNVLDNAALYGSAGKVLGVHLVEAGHCWRLVIWDQGPGIAEAELLHIFERSYRSQSARESAEAGSGLGLAIAKALVEQNGGSIEADSRPWDRTAFAISFPRHEAS</sequence>
<dbReference type="GO" id="GO:0005524">
    <property type="term" value="F:ATP binding"/>
    <property type="evidence" value="ECO:0007669"/>
    <property type="project" value="UniProtKB-KW"/>
</dbReference>
<evidence type="ECO:0000313" key="15">
    <source>
        <dbReference type="EMBL" id="ASA20614.1"/>
    </source>
</evidence>
<dbReference type="PANTHER" id="PTHR45528:SF8">
    <property type="entry name" value="HISTIDINE KINASE"/>
    <property type="match status" value="1"/>
</dbReference>
<evidence type="ECO:0000256" key="3">
    <source>
        <dbReference type="ARBA" id="ARBA00012438"/>
    </source>
</evidence>
<reference evidence="15 16" key="1">
    <citation type="submission" date="2017-06" db="EMBL/GenBank/DDBJ databases">
        <title>Complete genome sequence of Paenibacillus donghaensis KCTC 13049T isolated from East Sea sediment, South Korea.</title>
        <authorList>
            <person name="Jung B.K."/>
            <person name="Hong S.-J."/>
            <person name="Shin J.-H."/>
        </authorList>
    </citation>
    <scope>NUCLEOTIDE SEQUENCE [LARGE SCALE GENOMIC DNA]</scope>
    <source>
        <strain evidence="15 16">KCTC 13049</strain>
    </source>
</reference>
<dbReference type="SUPFAM" id="SSF47384">
    <property type="entry name" value="Homodimeric domain of signal transducing histidine kinase"/>
    <property type="match status" value="1"/>
</dbReference>
<dbReference type="EMBL" id="CP021780">
    <property type="protein sequence ID" value="ASA20614.1"/>
    <property type="molecule type" value="Genomic_DNA"/>
</dbReference>
<organism evidence="15 16">
    <name type="scientific">Paenibacillus donghaensis</name>
    <dbReference type="NCBI Taxonomy" id="414771"/>
    <lineage>
        <taxon>Bacteria</taxon>
        <taxon>Bacillati</taxon>
        <taxon>Bacillota</taxon>
        <taxon>Bacilli</taxon>
        <taxon>Bacillales</taxon>
        <taxon>Paenibacillaceae</taxon>
        <taxon>Paenibacillus</taxon>
    </lineage>
</organism>
<evidence type="ECO:0000256" key="2">
    <source>
        <dbReference type="ARBA" id="ARBA00004141"/>
    </source>
</evidence>
<dbReference type="Gene3D" id="3.30.565.10">
    <property type="entry name" value="Histidine kinase-like ATPase, C-terminal domain"/>
    <property type="match status" value="1"/>
</dbReference>
<dbReference type="PANTHER" id="PTHR45528">
    <property type="entry name" value="SENSOR HISTIDINE KINASE CPXA"/>
    <property type="match status" value="1"/>
</dbReference>
<name>A0A2Z2K6S7_9BACL</name>
<dbReference type="InterPro" id="IPR003594">
    <property type="entry name" value="HATPase_dom"/>
</dbReference>
<dbReference type="Pfam" id="PF00512">
    <property type="entry name" value="HisKA"/>
    <property type="match status" value="1"/>
</dbReference>
<dbReference type="SMART" id="SM00388">
    <property type="entry name" value="HisKA"/>
    <property type="match status" value="1"/>
</dbReference>
<comment type="catalytic activity">
    <reaction evidence="1">
        <text>ATP + protein L-histidine = ADP + protein N-phospho-L-histidine.</text>
        <dbReference type="EC" id="2.7.13.3"/>
    </reaction>
</comment>
<dbReference type="InterPro" id="IPR005467">
    <property type="entry name" value="His_kinase_dom"/>
</dbReference>
<evidence type="ECO:0000256" key="1">
    <source>
        <dbReference type="ARBA" id="ARBA00000085"/>
    </source>
</evidence>
<dbReference type="SMART" id="SM00387">
    <property type="entry name" value="HATPase_c"/>
    <property type="match status" value="1"/>
</dbReference>
<keyword evidence="8" id="KW-0418">Kinase</keyword>
<dbReference type="InterPro" id="IPR003661">
    <property type="entry name" value="HisK_dim/P_dom"/>
</dbReference>
<dbReference type="Gene3D" id="1.10.287.130">
    <property type="match status" value="1"/>
</dbReference>
<dbReference type="InterPro" id="IPR050398">
    <property type="entry name" value="HssS/ArlS-like"/>
</dbReference>
<dbReference type="RefSeq" id="WP_087914632.1">
    <property type="nucleotide sequence ID" value="NZ_CP021780.1"/>
</dbReference>
<keyword evidence="4" id="KW-0597">Phosphoprotein</keyword>
<dbReference type="GO" id="GO:0000155">
    <property type="term" value="F:phosphorelay sensor kinase activity"/>
    <property type="evidence" value="ECO:0007669"/>
    <property type="project" value="InterPro"/>
</dbReference>
<evidence type="ECO:0000256" key="5">
    <source>
        <dbReference type="ARBA" id="ARBA00022679"/>
    </source>
</evidence>
<feature type="transmembrane region" description="Helical" evidence="13">
    <location>
        <begin position="7"/>
        <end position="26"/>
    </location>
</feature>
<dbReference type="GO" id="GO:0005886">
    <property type="term" value="C:plasma membrane"/>
    <property type="evidence" value="ECO:0007669"/>
    <property type="project" value="TreeGrafter"/>
</dbReference>
<dbReference type="PROSITE" id="PS50109">
    <property type="entry name" value="HIS_KIN"/>
    <property type="match status" value="1"/>
</dbReference>
<keyword evidence="5" id="KW-0808">Transferase</keyword>
<dbReference type="Pfam" id="PF02518">
    <property type="entry name" value="HATPase_c"/>
    <property type="match status" value="1"/>
</dbReference>
<dbReference type="OrthoDB" id="9792991at2"/>
<evidence type="ECO:0000256" key="9">
    <source>
        <dbReference type="ARBA" id="ARBA00022840"/>
    </source>
</evidence>
<evidence type="ECO:0000256" key="4">
    <source>
        <dbReference type="ARBA" id="ARBA00022553"/>
    </source>
</evidence>
<keyword evidence="9" id="KW-0067">ATP-binding</keyword>
<comment type="subcellular location">
    <subcellularLocation>
        <location evidence="2">Membrane</location>
        <topology evidence="2">Multi-pass membrane protein</topology>
    </subcellularLocation>
</comment>